<dbReference type="Gene3D" id="3.40.50.300">
    <property type="entry name" value="P-loop containing nucleotide triphosphate hydrolases"/>
    <property type="match status" value="2"/>
</dbReference>
<reference evidence="5" key="1">
    <citation type="submission" date="2020-06" db="EMBL/GenBank/DDBJ databases">
        <authorList>
            <consortium name="Wellcome Sanger Institute Data Sharing"/>
        </authorList>
    </citation>
    <scope>NUCLEOTIDE SEQUENCE [LARGE SCALE GENOMIC DNA]</scope>
</reference>
<dbReference type="GO" id="GO:0005524">
    <property type="term" value="F:ATP binding"/>
    <property type="evidence" value="ECO:0007669"/>
    <property type="project" value="InterPro"/>
</dbReference>
<dbReference type="CDD" id="cd01428">
    <property type="entry name" value="ADK"/>
    <property type="match status" value="2"/>
</dbReference>
<dbReference type="GeneID" id="114469196"/>
<evidence type="ECO:0000256" key="3">
    <source>
        <dbReference type="ARBA" id="ARBA00022777"/>
    </source>
</evidence>
<evidence type="ECO:0000256" key="2">
    <source>
        <dbReference type="ARBA" id="ARBA00022741"/>
    </source>
</evidence>
<keyword evidence="1 4" id="KW-0808">Transferase</keyword>
<dbReference type="PANTHER" id="PTHR23359">
    <property type="entry name" value="NUCLEOTIDE KINASE"/>
    <property type="match status" value="1"/>
</dbReference>
<evidence type="ECO:0000313" key="5">
    <source>
        <dbReference type="Ensembl" id="ENSGWIP00000022148.1"/>
    </source>
</evidence>
<evidence type="ECO:0000256" key="1">
    <source>
        <dbReference type="ARBA" id="ARBA00022679"/>
    </source>
</evidence>
<dbReference type="InterPro" id="IPR000850">
    <property type="entry name" value="Adenylat/UMP-CMP_kin"/>
</dbReference>
<keyword evidence="6" id="KW-1185">Reference proteome</keyword>
<dbReference type="CTD" id="158067"/>
<keyword evidence="2" id="KW-0547">Nucleotide-binding</keyword>
<dbReference type="PRINTS" id="PR00094">
    <property type="entry name" value="ADENYLTKNASE"/>
</dbReference>
<evidence type="ECO:0000313" key="6">
    <source>
        <dbReference type="Proteomes" id="UP000694680"/>
    </source>
</evidence>
<name>A0A8C5G8K2_GOUWI</name>
<sequence length="457" mass="51250">MDETVKPLRIPPQVSLYNDTHHVIDLVQSLLCSLVLEQPDDPISFLMKVLKKSSENTPSVIILGPPSVGKHTVAKRLSSELKAVHVTTDSLLDQLDGDQGDNDFLLQLLQKRLKEPDCFNTGWVLEGFPQTRLQALTLQQAGVIPAHVVFLQAPEDVLFQRGHGRLVDPVTGDIYHQTFIQPANDVIAGRLQEGRSLSEEEHQLALQRYHTEVTGLMSAYQHSLKVINADQPQEDVYQQVLSFVQTRQSSRIPRILLLGPPGSGKSLQARLLSEKYRLVDVGCSELLRASAADGSSLGQKIIPYLDEGRGVSDSLVLQTLEERLSRLDCSSRGWILHGFPENLQQARSLQDGLYRPNRVFLLELTDEVCLERLTLRAVDPVSGQSFHAVTQPPPTFEVQNRLRTRTQDSRECVSERVREFRLCMDELQCVFPDVVHVDADQDPHAVFEALESRLTEA</sequence>
<dbReference type="AlphaFoldDB" id="A0A8C5G8K2"/>
<dbReference type="RefSeq" id="XP_028312249.1">
    <property type="nucleotide sequence ID" value="XM_028456448.1"/>
</dbReference>
<gene>
    <name evidence="5" type="primary">ak8</name>
</gene>
<organism evidence="5 6">
    <name type="scientific">Gouania willdenowi</name>
    <name type="common">Blunt-snouted clingfish</name>
    <name type="synonym">Lepadogaster willdenowi</name>
    <dbReference type="NCBI Taxonomy" id="441366"/>
    <lineage>
        <taxon>Eukaryota</taxon>
        <taxon>Metazoa</taxon>
        <taxon>Chordata</taxon>
        <taxon>Craniata</taxon>
        <taxon>Vertebrata</taxon>
        <taxon>Euteleostomi</taxon>
        <taxon>Actinopterygii</taxon>
        <taxon>Neopterygii</taxon>
        <taxon>Teleostei</taxon>
        <taxon>Neoteleostei</taxon>
        <taxon>Acanthomorphata</taxon>
        <taxon>Ovalentaria</taxon>
        <taxon>Blenniimorphae</taxon>
        <taxon>Blenniiformes</taxon>
        <taxon>Gobiesocoidei</taxon>
        <taxon>Gobiesocidae</taxon>
        <taxon>Gobiesocinae</taxon>
        <taxon>Gouania</taxon>
    </lineage>
</organism>
<proteinExistence type="inferred from homology"/>
<dbReference type="SUPFAM" id="SSF52540">
    <property type="entry name" value="P-loop containing nucleoside triphosphate hydrolases"/>
    <property type="match status" value="2"/>
</dbReference>
<dbReference type="OrthoDB" id="522106at2759"/>
<dbReference type="HAMAP" id="MF_00235">
    <property type="entry name" value="Adenylate_kinase_Adk"/>
    <property type="match status" value="1"/>
</dbReference>
<comment type="similarity">
    <text evidence="4">Belongs to the adenylate kinase family.</text>
</comment>
<evidence type="ECO:0008006" key="7">
    <source>
        <dbReference type="Google" id="ProtNLM"/>
    </source>
</evidence>
<dbReference type="Ensembl" id="ENSGWIT00000024276.1">
    <property type="protein sequence ID" value="ENSGWIP00000022148.1"/>
    <property type="gene ID" value="ENSGWIG00000011885.1"/>
</dbReference>
<dbReference type="GO" id="GO:0006139">
    <property type="term" value="P:nucleobase-containing compound metabolic process"/>
    <property type="evidence" value="ECO:0007669"/>
    <property type="project" value="InterPro"/>
</dbReference>
<dbReference type="CDD" id="cd22979">
    <property type="entry name" value="DD_AK8"/>
    <property type="match status" value="1"/>
</dbReference>
<dbReference type="InterPro" id="IPR027417">
    <property type="entry name" value="P-loop_NTPase"/>
</dbReference>
<protein>
    <recommendedName>
        <fullName evidence="7">Nucleoside-diphosphate kinase</fullName>
    </recommendedName>
</protein>
<evidence type="ECO:0000256" key="4">
    <source>
        <dbReference type="RuleBase" id="RU003330"/>
    </source>
</evidence>
<keyword evidence="3 4" id="KW-0418">Kinase</keyword>
<dbReference type="Pfam" id="PF00406">
    <property type="entry name" value="ADK"/>
    <property type="match status" value="2"/>
</dbReference>
<reference evidence="5" key="3">
    <citation type="submission" date="2025-09" db="UniProtKB">
        <authorList>
            <consortium name="Ensembl"/>
        </authorList>
    </citation>
    <scope>IDENTIFICATION</scope>
</reference>
<dbReference type="Proteomes" id="UP000694680">
    <property type="component" value="Chromosome 9"/>
</dbReference>
<accession>A0A8C5G8K2</accession>
<dbReference type="GO" id="GO:0019205">
    <property type="term" value="F:nucleobase-containing compound kinase activity"/>
    <property type="evidence" value="ECO:0007669"/>
    <property type="project" value="InterPro"/>
</dbReference>
<reference evidence="5" key="2">
    <citation type="submission" date="2025-08" db="UniProtKB">
        <authorList>
            <consortium name="Ensembl"/>
        </authorList>
    </citation>
    <scope>IDENTIFICATION</scope>
</reference>